<accession>A0A1Y3BFR7</accession>
<sequence>MQERLKRIEEAEQAKRLAEEIKQKKLQQQTQPEQPPIDPHQMFRLETDKYSKFDDNGMPTHDNDGQELTKSALKKIAKRFQAQEKKYNDYLKKVTA</sequence>
<protein>
    <submittedName>
        <fullName evidence="2">Uncharacterized protein</fullName>
    </submittedName>
</protein>
<keyword evidence="3" id="KW-1185">Reference proteome</keyword>
<dbReference type="OrthoDB" id="423658at2759"/>
<gene>
    <name evidence="2" type="ORF">BLA29_014358</name>
</gene>
<organism evidence="2 3">
    <name type="scientific">Euroglyphus maynei</name>
    <name type="common">Mayne's house dust mite</name>
    <dbReference type="NCBI Taxonomy" id="6958"/>
    <lineage>
        <taxon>Eukaryota</taxon>
        <taxon>Metazoa</taxon>
        <taxon>Ecdysozoa</taxon>
        <taxon>Arthropoda</taxon>
        <taxon>Chelicerata</taxon>
        <taxon>Arachnida</taxon>
        <taxon>Acari</taxon>
        <taxon>Acariformes</taxon>
        <taxon>Sarcoptiformes</taxon>
        <taxon>Astigmata</taxon>
        <taxon>Psoroptidia</taxon>
        <taxon>Analgoidea</taxon>
        <taxon>Pyroglyphidae</taxon>
        <taxon>Pyroglyphinae</taxon>
        <taxon>Euroglyphus</taxon>
    </lineage>
</organism>
<comment type="caution">
    <text evidence="2">The sequence shown here is derived from an EMBL/GenBank/DDBJ whole genome shotgun (WGS) entry which is preliminary data.</text>
</comment>
<evidence type="ECO:0000313" key="2">
    <source>
        <dbReference type="EMBL" id="OTF79759.1"/>
    </source>
</evidence>
<dbReference type="EMBL" id="MUJZ01021529">
    <property type="protein sequence ID" value="OTF79759.1"/>
    <property type="molecule type" value="Genomic_DNA"/>
</dbReference>
<feature type="region of interest" description="Disordered" evidence="1">
    <location>
        <begin position="21"/>
        <end position="43"/>
    </location>
</feature>
<dbReference type="AlphaFoldDB" id="A0A1Y3BFR7"/>
<name>A0A1Y3BFR7_EURMA</name>
<evidence type="ECO:0000313" key="3">
    <source>
        <dbReference type="Proteomes" id="UP000194236"/>
    </source>
</evidence>
<evidence type="ECO:0000256" key="1">
    <source>
        <dbReference type="SAM" id="MobiDB-lite"/>
    </source>
</evidence>
<reference evidence="2 3" key="1">
    <citation type="submission" date="2017-03" db="EMBL/GenBank/DDBJ databases">
        <title>Genome Survey of Euroglyphus maynei.</title>
        <authorList>
            <person name="Arlian L.G."/>
            <person name="Morgan M.S."/>
            <person name="Rider S.D."/>
        </authorList>
    </citation>
    <scope>NUCLEOTIDE SEQUENCE [LARGE SCALE GENOMIC DNA]</scope>
    <source>
        <strain evidence="2">Arlian Lab</strain>
        <tissue evidence="2">Whole body</tissue>
    </source>
</reference>
<dbReference type="Proteomes" id="UP000194236">
    <property type="component" value="Unassembled WGS sequence"/>
</dbReference>
<proteinExistence type="predicted"/>